<protein>
    <submittedName>
        <fullName evidence="2">Uncharacterized protein</fullName>
    </submittedName>
</protein>
<reference evidence="2 3" key="1">
    <citation type="submission" date="2021-05" db="EMBL/GenBank/DDBJ databases">
        <title>Mycobacterium acidophilum sp. nov., an extremely acid-tolerant member of the genus Mycobacterium.</title>
        <authorList>
            <person name="Xia J."/>
        </authorList>
    </citation>
    <scope>NUCLEOTIDE SEQUENCE [LARGE SCALE GENOMIC DNA]</scope>
    <source>
        <strain evidence="2 3">M1</strain>
    </source>
</reference>
<evidence type="ECO:0000256" key="1">
    <source>
        <dbReference type="SAM" id="MobiDB-lite"/>
    </source>
</evidence>
<accession>A0ABS5RLC6</accession>
<name>A0ABS5RLC6_9MYCO</name>
<feature type="compositionally biased region" description="Basic residues" evidence="1">
    <location>
        <begin position="1"/>
        <end position="15"/>
    </location>
</feature>
<keyword evidence="3" id="KW-1185">Reference proteome</keyword>
<evidence type="ECO:0000313" key="2">
    <source>
        <dbReference type="EMBL" id="MBS9535085.1"/>
    </source>
</evidence>
<feature type="region of interest" description="Disordered" evidence="1">
    <location>
        <begin position="1"/>
        <end position="36"/>
    </location>
</feature>
<comment type="caution">
    <text evidence="2">The sequence shown here is derived from an EMBL/GenBank/DDBJ whole genome shotgun (WGS) entry which is preliminary data.</text>
</comment>
<organism evidence="2 3">
    <name type="scientific">Mycolicibacter acidiphilus</name>
    <dbReference type="NCBI Taxonomy" id="2835306"/>
    <lineage>
        <taxon>Bacteria</taxon>
        <taxon>Bacillati</taxon>
        <taxon>Actinomycetota</taxon>
        <taxon>Actinomycetes</taxon>
        <taxon>Mycobacteriales</taxon>
        <taxon>Mycobacteriaceae</taxon>
        <taxon>Mycolicibacter</taxon>
    </lineage>
</organism>
<dbReference type="RefSeq" id="WP_214093949.1">
    <property type="nucleotide sequence ID" value="NZ_JAHCLR010000036.1"/>
</dbReference>
<dbReference type="Proteomes" id="UP001519535">
    <property type="component" value="Unassembled WGS sequence"/>
</dbReference>
<sequence length="127" mass="13703">MSTPKRARRARPPRLPKHESPKSPFQLGPDQNEDLMHGLNPALAVEATVVAVHAANGDDTLESLTLAILRGSTESVVADLLDDLGYDAEHRETVRLLKTYGDLRTADSAVHDRSAAWLSALTQGGVL</sequence>
<evidence type="ECO:0000313" key="3">
    <source>
        <dbReference type="Proteomes" id="UP001519535"/>
    </source>
</evidence>
<proteinExistence type="predicted"/>
<gene>
    <name evidence="2" type="ORF">KIH27_15970</name>
</gene>
<dbReference type="EMBL" id="JAHCLR010000036">
    <property type="protein sequence ID" value="MBS9535085.1"/>
    <property type="molecule type" value="Genomic_DNA"/>
</dbReference>